<dbReference type="InterPro" id="IPR008889">
    <property type="entry name" value="VQ"/>
</dbReference>
<evidence type="ECO:0000313" key="3">
    <source>
        <dbReference type="EMBL" id="KAL3632608.1"/>
    </source>
</evidence>
<comment type="caution">
    <text evidence="3">The sequence shown here is derived from an EMBL/GenBank/DDBJ whole genome shotgun (WGS) entry which is preliminary data.</text>
</comment>
<organism evidence="3 4">
    <name type="scientific">Castilleja foliolosa</name>
    <dbReference type="NCBI Taxonomy" id="1961234"/>
    <lineage>
        <taxon>Eukaryota</taxon>
        <taxon>Viridiplantae</taxon>
        <taxon>Streptophyta</taxon>
        <taxon>Embryophyta</taxon>
        <taxon>Tracheophyta</taxon>
        <taxon>Spermatophyta</taxon>
        <taxon>Magnoliopsida</taxon>
        <taxon>eudicotyledons</taxon>
        <taxon>Gunneridae</taxon>
        <taxon>Pentapetalae</taxon>
        <taxon>asterids</taxon>
        <taxon>lamiids</taxon>
        <taxon>Lamiales</taxon>
        <taxon>Orobanchaceae</taxon>
        <taxon>Pedicularideae</taxon>
        <taxon>Castillejinae</taxon>
        <taxon>Castilleja</taxon>
    </lineage>
</organism>
<dbReference type="InterPro" id="IPR039609">
    <property type="entry name" value="VQ_15/22"/>
</dbReference>
<evidence type="ECO:0000259" key="2">
    <source>
        <dbReference type="Pfam" id="PF05678"/>
    </source>
</evidence>
<reference evidence="4" key="1">
    <citation type="journal article" date="2024" name="IScience">
        <title>Strigolactones Initiate the Formation of Haustorium-like Structures in Castilleja.</title>
        <authorList>
            <person name="Buerger M."/>
            <person name="Peterson D."/>
            <person name="Chory J."/>
        </authorList>
    </citation>
    <scope>NUCLEOTIDE SEQUENCE [LARGE SCALE GENOMIC DNA]</scope>
</reference>
<gene>
    <name evidence="3" type="ORF">CASFOL_025592</name>
</gene>
<evidence type="ECO:0000256" key="1">
    <source>
        <dbReference type="SAM" id="MobiDB-lite"/>
    </source>
</evidence>
<dbReference type="AlphaFoldDB" id="A0ABD3CRJ8"/>
<name>A0ABD3CRJ8_9LAMI</name>
<dbReference type="EMBL" id="JAVIJP010000032">
    <property type="protein sequence ID" value="KAL3632608.1"/>
    <property type="molecule type" value="Genomic_DNA"/>
</dbReference>
<feature type="domain" description="VQ" evidence="2">
    <location>
        <begin position="117"/>
        <end position="139"/>
    </location>
</feature>
<feature type="compositionally biased region" description="Basic residues" evidence="1">
    <location>
        <begin position="107"/>
        <end position="116"/>
    </location>
</feature>
<evidence type="ECO:0000313" key="4">
    <source>
        <dbReference type="Proteomes" id="UP001632038"/>
    </source>
</evidence>
<feature type="region of interest" description="Disordered" evidence="1">
    <location>
        <begin position="70"/>
        <end position="116"/>
    </location>
</feature>
<keyword evidence="4" id="KW-1185">Reference proteome</keyword>
<dbReference type="Pfam" id="PF05678">
    <property type="entry name" value="VQ"/>
    <property type="match status" value="1"/>
</dbReference>
<dbReference type="PANTHER" id="PTHR33179:SF50">
    <property type="entry name" value="CALMODULIN-BINDING PROTEIN 25-LIKE"/>
    <property type="match status" value="1"/>
</dbReference>
<proteinExistence type="predicted"/>
<accession>A0ABD3CRJ8</accession>
<dbReference type="Proteomes" id="UP001632038">
    <property type="component" value="Unassembled WGS sequence"/>
</dbReference>
<dbReference type="PANTHER" id="PTHR33179">
    <property type="entry name" value="VQ MOTIF-CONTAINING PROTEIN"/>
    <property type="match status" value="1"/>
</dbReference>
<sequence length="219" mass="23564">MAFSDNLMAMEQPWSFRSAFSDAWVSDIFTKETDTLTKALHMSFAATSSDGDGGVFSPAGIMESFFVKPDAPPPQTPTRSGCSENEAFTAAAVSKPRRSVPPSGGRVAKRKSRASKRATTTFINADAANFRQMVQQVTGVRFAGDLPSAILKPEPHRVMSRVQMGGGLPTFDTSTFLLDGPVSTMVSQPPTAATVAADRSGLDFDSFYSFPTLESWKVM</sequence>
<protein>
    <recommendedName>
        <fullName evidence="2">VQ domain-containing protein</fullName>
    </recommendedName>
</protein>